<dbReference type="Proteomes" id="UP000504633">
    <property type="component" value="Unplaced"/>
</dbReference>
<reference evidence="2" key="1">
    <citation type="submission" date="2025-08" db="UniProtKB">
        <authorList>
            <consortium name="RefSeq"/>
        </authorList>
    </citation>
    <scope>IDENTIFICATION</scope>
    <source>
        <strain evidence="2">15085-1641.00</strain>
        <tissue evidence="2">Whole body</tissue>
    </source>
</reference>
<accession>A0A6J1LLB8</accession>
<dbReference type="OrthoDB" id="6375980at2759"/>
<dbReference type="GeneID" id="111594975"/>
<proteinExistence type="predicted"/>
<dbReference type="AlphaFoldDB" id="A0A6J1LLB8"/>
<gene>
    <name evidence="2" type="primary">LOC111594975</name>
</gene>
<evidence type="ECO:0000313" key="2">
    <source>
        <dbReference type="RefSeq" id="XP_023164242.2"/>
    </source>
</evidence>
<keyword evidence="1" id="KW-1185">Reference proteome</keyword>
<dbReference type="RefSeq" id="XP_023164242.2">
    <property type="nucleotide sequence ID" value="XM_023308474.2"/>
</dbReference>
<protein>
    <submittedName>
        <fullName evidence="2">Uncharacterized protein LOC111594975</fullName>
    </submittedName>
</protein>
<evidence type="ECO:0000313" key="1">
    <source>
        <dbReference type="Proteomes" id="UP000504633"/>
    </source>
</evidence>
<dbReference type="OMA" id="GLLEWMI"/>
<dbReference type="KEGG" id="dhe:111594975"/>
<organism evidence="1 2">
    <name type="scientific">Drosophila hydei</name>
    <name type="common">Fruit fly</name>
    <dbReference type="NCBI Taxonomy" id="7224"/>
    <lineage>
        <taxon>Eukaryota</taxon>
        <taxon>Metazoa</taxon>
        <taxon>Ecdysozoa</taxon>
        <taxon>Arthropoda</taxon>
        <taxon>Hexapoda</taxon>
        <taxon>Insecta</taxon>
        <taxon>Pterygota</taxon>
        <taxon>Neoptera</taxon>
        <taxon>Endopterygota</taxon>
        <taxon>Diptera</taxon>
        <taxon>Brachycera</taxon>
        <taxon>Muscomorpha</taxon>
        <taxon>Ephydroidea</taxon>
        <taxon>Drosophilidae</taxon>
        <taxon>Drosophila</taxon>
    </lineage>
</organism>
<name>A0A6J1LLB8_DROHY</name>
<sequence>MWNEQTELEVLQQIYDLTQTTTAVQNWRNLLIFGYSLQRDLKRKLLWIWPTALDLKKLNGMLKQLDIHHVLSIGCGSGLLEWLLSAVANQELSVYGLERDPNWWRSKYAVRSFIPLNYVEQAGSKLTNHFFSGCCSGVTPCALLFCYFNNRSAFLDYLSVFEGKWLILIGPQPAVGIHTDPNPLQPQLPDKEWALRELCDWTDQNVVAIYEKRII</sequence>